<evidence type="ECO:0000313" key="4">
    <source>
        <dbReference type="Proteomes" id="UP001211907"/>
    </source>
</evidence>
<feature type="transmembrane region" description="Helical" evidence="2">
    <location>
        <begin position="846"/>
        <end position="868"/>
    </location>
</feature>
<feature type="transmembrane region" description="Helical" evidence="2">
    <location>
        <begin position="880"/>
        <end position="898"/>
    </location>
</feature>
<reference evidence="3" key="1">
    <citation type="submission" date="2020-05" db="EMBL/GenBank/DDBJ databases">
        <title>Phylogenomic resolution of chytrid fungi.</title>
        <authorList>
            <person name="Stajich J.E."/>
            <person name="Amses K."/>
            <person name="Simmons R."/>
            <person name="Seto K."/>
            <person name="Myers J."/>
            <person name="Bonds A."/>
            <person name="Quandt C.A."/>
            <person name="Barry K."/>
            <person name="Liu P."/>
            <person name="Grigoriev I."/>
            <person name="Longcore J.E."/>
            <person name="James T.Y."/>
        </authorList>
    </citation>
    <scope>NUCLEOTIDE SEQUENCE</scope>
    <source>
        <strain evidence="3">JEL0513</strain>
    </source>
</reference>
<feature type="region of interest" description="Disordered" evidence="1">
    <location>
        <begin position="67"/>
        <end position="88"/>
    </location>
</feature>
<evidence type="ECO:0000256" key="1">
    <source>
        <dbReference type="SAM" id="MobiDB-lite"/>
    </source>
</evidence>
<name>A0AAD5XGM9_9FUNG</name>
<organism evidence="3 4">
    <name type="scientific">Physocladia obscura</name>
    <dbReference type="NCBI Taxonomy" id="109957"/>
    <lineage>
        <taxon>Eukaryota</taxon>
        <taxon>Fungi</taxon>
        <taxon>Fungi incertae sedis</taxon>
        <taxon>Chytridiomycota</taxon>
        <taxon>Chytridiomycota incertae sedis</taxon>
        <taxon>Chytridiomycetes</taxon>
        <taxon>Chytridiales</taxon>
        <taxon>Chytriomycetaceae</taxon>
        <taxon>Physocladia</taxon>
    </lineage>
</organism>
<feature type="compositionally biased region" description="Low complexity" evidence="1">
    <location>
        <begin position="67"/>
        <end position="79"/>
    </location>
</feature>
<gene>
    <name evidence="3" type="ORF">HK100_011381</name>
</gene>
<feature type="non-terminal residue" evidence="3">
    <location>
        <position position="1"/>
    </location>
</feature>
<keyword evidence="2" id="KW-0812">Transmembrane</keyword>
<dbReference type="Proteomes" id="UP001211907">
    <property type="component" value="Unassembled WGS sequence"/>
</dbReference>
<accession>A0AAD5XGM9</accession>
<keyword evidence="2" id="KW-0472">Membrane</keyword>
<keyword evidence="4" id="KW-1185">Reference proteome</keyword>
<feature type="region of interest" description="Disordered" evidence="1">
    <location>
        <begin position="1"/>
        <end position="33"/>
    </location>
</feature>
<dbReference type="EMBL" id="JADGJH010000699">
    <property type="protein sequence ID" value="KAJ3124031.1"/>
    <property type="molecule type" value="Genomic_DNA"/>
</dbReference>
<proteinExistence type="predicted"/>
<protein>
    <submittedName>
        <fullName evidence="3">Uncharacterized protein</fullName>
    </submittedName>
</protein>
<keyword evidence="2" id="KW-1133">Transmembrane helix</keyword>
<evidence type="ECO:0000313" key="3">
    <source>
        <dbReference type="EMBL" id="KAJ3124031.1"/>
    </source>
</evidence>
<evidence type="ECO:0000256" key="2">
    <source>
        <dbReference type="SAM" id="Phobius"/>
    </source>
</evidence>
<sequence>YHEEIEYVTTTHTAKEISGGKNTDQQEDEELGVLSGSEEIVERDETSVGGLVSSDDGFVVVESAQPEEVTAASEQQQEQQVEEETVDNSNVTAEQVIIGTIETEEQVEVETNTEVVETVVTEGEVVAETVTTEEEIGVVETSTTDEQVVTEATETVVAEEQAVIETSITEEQAVAVAPSFTTEEKAIDIVLPISTITESVAEPLIVEEEEKVITTTTQVVETTETTFSDAPADHERVSETVATTTTITENEQVIQEQTEVVEAVIETSDQVIEVTPSVIVVEVNQDTKVPIEEKAVDISISGLLPDDSLFAVNVPTITDTDTTVTVEVTGEPEIVCALEPPIAIIADDSEDVVAVPEDIVVAEQPATATAGDIFISDELAAIAVDFIVPEESDAAAATGGIVDEELIAVTAADAIVDKESIVEEIVEITVTEETVEVDTRPMAVDADPSVAVPEEETSVTEQAISEKIVAIEDITVADVRETVSEEVVDENLTVAADETVIAQESITEEVDVDVTKKIVTIDVVASTEEVVEDVSVTVADVSTDKIGNEITVITVTETTTTTSAFGAETVIATETETETETTKNAIYEEISTPIAQNDTIVESFEAEVPVAAESQEISATSEGIVIEEKSVEPEVIFADVEVSEKVATAGAEIITETVIETDVSNVILDSAVLEQIDVEGVDESQSREIELIAPAAVDSAVSEEIVVVSEDATVAEVADTVQIEQVTETVAFEEIVELIPAAVPDVVQEESVVLTSSEVVVEEKSVSVGEVTEVVAETTPACETSTIVVTKSVEIAPPESGITEESKTITTTETETSEVINGETVITKTVVTEVVIVDKKDDAQTFLIIVWVSILLVILAILAVIYTISSSTAVVKETVIANDFLVAGAFAFSKIIVWTNNDVNLPDAVLPRVLSHLAKVVPVEGLVQVNSTAGVKLALSRSIKSDKTLLLCIGSNDCTNPLISNETLLSLGSESFHLRTQRNPKTGEIILAVNGLNAFENAEDRKSNSMRIQNVWSHGNRGLAYGVYAALEELGFAFLHPLAPAAPPAASLKSLNVTVNESPYWSKFRGIHYHTQHPLELTPFLQGFGPGGFDDEYGWEAQIPEFASFCEWLVANRQNAVEWPLLEGHTWPEFHRSEKRIQRLKKIVDIVHSYGIMVGVDVPIAFAQQHSFRLLKDGNGKPEHLEAERNEIRESLDWVMRAGFDFLGTESGTSEFTHSSPQTMLDWMNAAADYAAEKYDVTMFIKVHCSAGQTAKGFVDVRDGKEINFNMLPHFASKNLGVLPHTVEPYSLDDPAPTYGNKDFGYIREYLNWELENSERPVVFYPETAYWVSVDIDVPLFMPIYFERRLHDLRILAADQANSTSKNRMDGQLIFASGWEWGYWLNDALAARAAWNPQVQISNDNDAVKSLLRPLTINFKFEEDRIEAENLLVEWVNTEKDLLIYGKLENQTIPDDVVRKNGHGYLEGWDTWDDISKILGKLTQPDRLGLVEFKHASKWLSHVKKHVMKHTKRDVAAEYVGTVQALLVEMDTKFASLSNRTTAIAAKAPKYTADLWDDIADSARMTSLRAHQILSLYEFVYSVRKQWTGYGNAAFAKEAVATLRQAQKIVEGREKRYRVEAERVAGWTNLNSPGQPTAYAFNYLWTVRSLHYWWRDTAEALVKSHSTQKASFANIIDPVEVGIGSGIVLNVAEDFAEFLSVLGVAKNYFDLAEKEPHYPDDIQGWAEP</sequence>
<comment type="caution">
    <text evidence="3">The sequence shown here is derived from an EMBL/GenBank/DDBJ whole genome shotgun (WGS) entry which is preliminary data.</text>
</comment>